<dbReference type="InterPro" id="IPR025660">
    <property type="entry name" value="Pept_his_AS"/>
</dbReference>
<dbReference type="Proteomes" id="UP001295684">
    <property type="component" value="Unassembled WGS sequence"/>
</dbReference>
<dbReference type="CDD" id="cd02248">
    <property type="entry name" value="Peptidase_C1A"/>
    <property type="match status" value="1"/>
</dbReference>
<proteinExistence type="inferred from homology"/>
<evidence type="ECO:0000256" key="4">
    <source>
        <dbReference type="SAM" id="SignalP"/>
    </source>
</evidence>
<dbReference type="InterPro" id="IPR013128">
    <property type="entry name" value="Peptidase_C1A"/>
</dbReference>
<keyword evidence="3" id="KW-1015">Disulfide bond</keyword>
<dbReference type="InterPro" id="IPR000668">
    <property type="entry name" value="Peptidase_C1A_C"/>
</dbReference>
<comment type="similarity">
    <text evidence="1">Belongs to the peptidase C1 family.</text>
</comment>
<feature type="domain" description="Cathepsin propeptide inhibitor" evidence="6">
    <location>
        <begin position="31"/>
        <end position="87"/>
    </location>
</feature>
<evidence type="ECO:0000256" key="1">
    <source>
        <dbReference type="ARBA" id="ARBA00008455"/>
    </source>
</evidence>
<dbReference type="InterPro" id="IPR038765">
    <property type="entry name" value="Papain-like_cys_pep_sf"/>
</dbReference>
<feature type="domain" description="Peptidase C1A papain C-terminal" evidence="5">
    <location>
        <begin position="113"/>
        <end position="314"/>
    </location>
</feature>
<dbReference type="PROSITE" id="PS00639">
    <property type="entry name" value="THIOL_PROTEASE_HIS"/>
    <property type="match status" value="1"/>
</dbReference>
<dbReference type="InterPro" id="IPR039417">
    <property type="entry name" value="Peptidase_C1A_papain-like"/>
</dbReference>
<dbReference type="PRINTS" id="PR00705">
    <property type="entry name" value="PAPAIN"/>
</dbReference>
<dbReference type="PANTHER" id="PTHR12411">
    <property type="entry name" value="CYSTEINE PROTEASE FAMILY C1-RELATED"/>
    <property type="match status" value="1"/>
</dbReference>
<dbReference type="SMART" id="SM00848">
    <property type="entry name" value="Inhibitor_I29"/>
    <property type="match status" value="1"/>
</dbReference>
<reference evidence="7" key="1">
    <citation type="submission" date="2023-07" db="EMBL/GenBank/DDBJ databases">
        <authorList>
            <consortium name="AG Swart"/>
            <person name="Singh M."/>
            <person name="Singh A."/>
            <person name="Seah K."/>
            <person name="Emmerich C."/>
        </authorList>
    </citation>
    <scope>NUCLEOTIDE SEQUENCE</scope>
    <source>
        <strain evidence="7">DP1</strain>
    </source>
</reference>
<dbReference type="AlphaFoldDB" id="A0AAD1XIV4"/>
<dbReference type="Pfam" id="PF08246">
    <property type="entry name" value="Inhibitor_I29"/>
    <property type="match status" value="1"/>
</dbReference>
<dbReference type="Pfam" id="PF00112">
    <property type="entry name" value="Peptidase_C1"/>
    <property type="match status" value="1"/>
</dbReference>
<gene>
    <name evidence="7" type="ORF">ECRASSUSDP1_LOCUS14827</name>
</gene>
<dbReference type="SUPFAM" id="SSF54001">
    <property type="entry name" value="Cysteine proteinases"/>
    <property type="match status" value="1"/>
</dbReference>
<dbReference type="InterPro" id="IPR000169">
    <property type="entry name" value="Pept_cys_AS"/>
</dbReference>
<evidence type="ECO:0000259" key="5">
    <source>
        <dbReference type="SMART" id="SM00645"/>
    </source>
</evidence>
<comment type="caution">
    <text evidence="7">The sequence shown here is derived from an EMBL/GenBank/DDBJ whole genome shotgun (WGS) entry which is preliminary data.</text>
</comment>
<dbReference type="SMART" id="SM00645">
    <property type="entry name" value="Pept_C1"/>
    <property type="match status" value="1"/>
</dbReference>
<keyword evidence="2" id="KW-0865">Zymogen</keyword>
<evidence type="ECO:0000256" key="2">
    <source>
        <dbReference type="ARBA" id="ARBA00023145"/>
    </source>
</evidence>
<feature type="signal peptide" evidence="4">
    <location>
        <begin position="1"/>
        <end position="23"/>
    </location>
</feature>
<dbReference type="PROSITE" id="PS00139">
    <property type="entry name" value="THIOL_PROTEASE_CYS"/>
    <property type="match status" value="1"/>
</dbReference>
<name>A0AAD1XIV4_EUPCR</name>
<sequence length="315" mass="34725">MKAIAIISLISALGLLYVAYSPAELSYDAEFEQFISTYGKNYASQTEMEYRKAIFEDNMKKADELNKLNPEAEFGVTIFADQTGEEMLQRMGAVDSGNDDSDGDVYTETSDSLSKIDWRSKMKSIQDQGSCGSCWAFSATAAFEGRYQVKKGSISKLSEQEALDCSSSSYGCNGGWYDAVWNYMKSHKFCTQGSYKYTGRKGSCRSSSCSGTQNDKGYTSVSKSESSMHSALGGGPISIAVDASTWSTYRQGVMTSSQCGRNMNHAVVLVGYNPTDNAWIVRNSWGSNWGESGHIRLKYGQNTCDITYKPQYPNF</sequence>
<evidence type="ECO:0000259" key="6">
    <source>
        <dbReference type="SMART" id="SM00848"/>
    </source>
</evidence>
<evidence type="ECO:0000313" key="7">
    <source>
        <dbReference type="EMBL" id="CAI2373481.1"/>
    </source>
</evidence>
<dbReference type="EMBL" id="CAMPGE010014832">
    <property type="protein sequence ID" value="CAI2373481.1"/>
    <property type="molecule type" value="Genomic_DNA"/>
</dbReference>
<feature type="chain" id="PRO_5041932627" evidence="4">
    <location>
        <begin position="24"/>
        <end position="315"/>
    </location>
</feature>
<evidence type="ECO:0000256" key="3">
    <source>
        <dbReference type="ARBA" id="ARBA00023157"/>
    </source>
</evidence>
<dbReference type="GO" id="GO:0006508">
    <property type="term" value="P:proteolysis"/>
    <property type="evidence" value="ECO:0007669"/>
    <property type="project" value="InterPro"/>
</dbReference>
<protein>
    <submittedName>
        <fullName evidence="7">Uncharacterized protein</fullName>
    </submittedName>
</protein>
<keyword evidence="8" id="KW-1185">Reference proteome</keyword>
<dbReference type="GO" id="GO:0008234">
    <property type="term" value="F:cysteine-type peptidase activity"/>
    <property type="evidence" value="ECO:0007669"/>
    <property type="project" value="InterPro"/>
</dbReference>
<dbReference type="InterPro" id="IPR013201">
    <property type="entry name" value="Prot_inhib_I29"/>
</dbReference>
<organism evidence="7 8">
    <name type="scientific">Euplotes crassus</name>
    <dbReference type="NCBI Taxonomy" id="5936"/>
    <lineage>
        <taxon>Eukaryota</taxon>
        <taxon>Sar</taxon>
        <taxon>Alveolata</taxon>
        <taxon>Ciliophora</taxon>
        <taxon>Intramacronucleata</taxon>
        <taxon>Spirotrichea</taxon>
        <taxon>Hypotrichia</taxon>
        <taxon>Euplotida</taxon>
        <taxon>Euplotidae</taxon>
        <taxon>Moneuplotes</taxon>
    </lineage>
</organism>
<keyword evidence="4" id="KW-0732">Signal</keyword>
<evidence type="ECO:0000313" key="8">
    <source>
        <dbReference type="Proteomes" id="UP001295684"/>
    </source>
</evidence>
<dbReference type="Gene3D" id="3.90.70.10">
    <property type="entry name" value="Cysteine proteinases"/>
    <property type="match status" value="1"/>
</dbReference>
<accession>A0AAD1XIV4</accession>